<evidence type="ECO:0000256" key="10">
    <source>
        <dbReference type="PIRSR" id="PIRSR000137-1"/>
    </source>
</evidence>
<evidence type="ECO:0000256" key="2">
    <source>
        <dbReference type="ARBA" id="ARBA00004191"/>
    </source>
</evidence>
<dbReference type="RefSeq" id="XP_056481145.1">
    <property type="nucleotide sequence ID" value="XM_056637638.1"/>
</dbReference>
<dbReference type="PANTHER" id="PTHR11552">
    <property type="entry name" value="GLUCOSE-METHANOL-CHOLINE GMC OXIDOREDUCTASE"/>
    <property type="match status" value="1"/>
</dbReference>
<keyword evidence="6" id="KW-0134">Cell wall</keyword>
<protein>
    <recommendedName>
        <fullName evidence="13 14">Glucose-methanol-choline oxidoreductase N-terminal domain-containing protein</fullName>
    </recommendedName>
</protein>
<evidence type="ECO:0000256" key="5">
    <source>
        <dbReference type="ARBA" id="ARBA00022490"/>
    </source>
</evidence>
<dbReference type="PIRSF" id="PIRSF000137">
    <property type="entry name" value="Alcohol_oxidase"/>
    <property type="match status" value="1"/>
</dbReference>
<keyword evidence="6" id="KW-0964">Secreted</keyword>
<feature type="binding site" evidence="11">
    <location>
        <position position="155"/>
    </location>
    <ligand>
        <name>FAD</name>
        <dbReference type="ChEBI" id="CHEBI:57692"/>
    </ligand>
</feature>
<feature type="active site" description="Proton acceptor" evidence="10">
    <location>
        <position position="522"/>
    </location>
</feature>
<gene>
    <name evidence="15" type="ORF">N7509_013001</name>
</gene>
<keyword evidence="8 11" id="KW-0274">FAD</keyword>
<dbReference type="InterPro" id="IPR012132">
    <property type="entry name" value="GMC_OxRdtase"/>
</dbReference>
<evidence type="ECO:0000313" key="16">
    <source>
        <dbReference type="Proteomes" id="UP001147747"/>
    </source>
</evidence>
<dbReference type="Gene3D" id="3.50.50.60">
    <property type="entry name" value="FAD/NAD(P)-binding domain"/>
    <property type="match status" value="1"/>
</dbReference>
<keyword evidence="9" id="KW-0560">Oxidoreductase</keyword>
<organism evidence="15 16">
    <name type="scientific">Penicillium cosmopolitanum</name>
    <dbReference type="NCBI Taxonomy" id="1131564"/>
    <lineage>
        <taxon>Eukaryota</taxon>
        <taxon>Fungi</taxon>
        <taxon>Dikarya</taxon>
        <taxon>Ascomycota</taxon>
        <taxon>Pezizomycotina</taxon>
        <taxon>Eurotiomycetes</taxon>
        <taxon>Eurotiomycetidae</taxon>
        <taxon>Eurotiales</taxon>
        <taxon>Aspergillaceae</taxon>
        <taxon>Penicillium</taxon>
    </lineage>
</organism>
<dbReference type="InterPro" id="IPR036188">
    <property type="entry name" value="FAD/NAD-bd_sf"/>
</dbReference>
<keyword evidence="5" id="KW-0963">Cytoplasm</keyword>
<dbReference type="GeneID" id="81376618"/>
<keyword evidence="7 12" id="KW-0285">Flavoprotein</keyword>
<feature type="domain" description="Glucose-methanol-choline oxidoreductase N-terminal" evidence="14">
    <location>
        <begin position="194"/>
        <end position="208"/>
    </location>
</feature>
<evidence type="ECO:0000256" key="3">
    <source>
        <dbReference type="ARBA" id="ARBA00004496"/>
    </source>
</evidence>
<dbReference type="OrthoDB" id="269227at2759"/>
<reference evidence="15" key="1">
    <citation type="submission" date="2022-12" db="EMBL/GenBank/DDBJ databases">
        <authorList>
            <person name="Petersen C."/>
        </authorList>
    </citation>
    <scope>NUCLEOTIDE SEQUENCE</scope>
    <source>
        <strain evidence="15">IBT 29677</strain>
    </source>
</reference>
<evidence type="ECO:0000259" key="13">
    <source>
        <dbReference type="PROSITE" id="PS00623"/>
    </source>
</evidence>
<dbReference type="EMBL" id="JAPZBU010000012">
    <property type="protein sequence ID" value="KAJ5376115.1"/>
    <property type="molecule type" value="Genomic_DNA"/>
</dbReference>
<feature type="binding site" evidence="11">
    <location>
        <position position="10"/>
    </location>
    <ligand>
        <name>FAD</name>
        <dbReference type="ChEBI" id="CHEBI:57692"/>
    </ligand>
</feature>
<dbReference type="GO" id="GO:0050660">
    <property type="term" value="F:flavin adenine dinucleotide binding"/>
    <property type="evidence" value="ECO:0007669"/>
    <property type="project" value="InterPro"/>
</dbReference>
<evidence type="ECO:0000256" key="6">
    <source>
        <dbReference type="ARBA" id="ARBA00022512"/>
    </source>
</evidence>
<evidence type="ECO:0000256" key="8">
    <source>
        <dbReference type="ARBA" id="ARBA00022827"/>
    </source>
</evidence>
<name>A0A9W9SD01_9EURO</name>
<evidence type="ECO:0000256" key="9">
    <source>
        <dbReference type="ARBA" id="ARBA00023002"/>
    </source>
</evidence>
<evidence type="ECO:0000256" key="12">
    <source>
        <dbReference type="RuleBase" id="RU003968"/>
    </source>
</evidence>
<evidence type="ECO:0000256" key="4">
    <source>
        <dbReference type="ARBA" id="ARBA00010790"/>
    </source>
</evidence>
<feature type="binding site" evidence="11">
    <location>
        <begin position="476"/>
        <end position="477"/>
    </location>
    <ligand>
        <name>FAD</name>
        <dbReference type="ChEBI" id="CHEBI:57692"/>
    </ligand>
</feature>
<dbReference type="SUPFAM" id="SSF54373">
    <property type="entry name" value="FAD-linked reductases, C-terminal domain"/>
    <property type="match status" value="1"/>
</dbReference>
<sequence length="545" mass="60304">MPRGRVLGGTSALNFMAWNRAHRHDYDAWADLGNAGWGWEDLLPYFLRSETFHPPSAAHQKDYKSSYQAEFNGTKGAIQTTHSKEYGPTHQYWHDTMNALNIPSSEDSLAGANYGAWNMVCSIDPRQQTRSYAASAYYAPIASRKNLHVFTNTTVLKVLLEKDDSGLRATGASVCHDQHIGELKARREVILSAGTIQSPQLLEISGIGARGVLEAAGIEVKFENKNVGENLQDHMMFASIYEVLPTLSSRDNIIGNPILRAAADHAYQTSQTGPWTVLPCSVAYCSVSDITSEKERCALISFSKGLEHQLGDDSINAKLRQHVKQTLIPTSHGRIEYIFDLGNWCPFFKSDPDKKYATMLQILQYPLSQGSVHIRARLDEADSVSAEEMPILDPKYYLGMGQFDKKIMALARKFADKICQTEPLAGIIKGRVFPPLPDDSNIGDRASDLGTMKNDETEKNEQLDDGLMERYTITDWHPIGTCAMGGSGGARDGVVDEHLRVYGVHGLRVIDASIMPLQIGAHPQATVYAIAEKGAAMIIEDWKRT</sequence>
<dbReference type="GO" id="GO:0005737">
    <property type="term" value="C:cytoplasm"/>
    <property type="evidence" value="ECO:0007669"/>
    <property type="project" value="UniProtKB-SubCell"/>
</dbReference>
<dbReference type="GO" id="GO:0016614">
    <property type="term" value="F:oxidoreductase activity, acting on CH-OH group of donors"/>
    <property type="evidence" value="ECO:0007669"/>
    <property type="project" value="InterPro"/>
</dbReference>
<evidence type="ECO:0000256" key="1">
    <source>
        <dbReference type="ARBA" id="ARBA00001974"/>
    </source>
</evidence>
<evidence type="ECO:0000256" key="11">
    <source>
        <dbReference type="PIRSR" id="PIRSR000137-2"/>
    </source>
</evidence>
<accession>A0A9W9SD01</accession>
<evidence type="ECO:0000259" key="14">
    <source>
        <dbReference type="PROSITE" id="PS00624"/>
    </source>
</evidence>
<dbReference type="Pfam" id="PF05199">
    <property type="entry name" value="GMC_oxred_C"/>
    <property type="match status" value="1"/>
</dbReference>
<comment type="cofactor">
    <cofactor evidence="1 11">
        <name>FAD</name>
        <dbReference type="ChEBI" id="CHEBI:57692"/>
    </cofactor>
</comment>
<dbReference type="AlphaFoldDB" id="A0A9W9SD01"/>
<evidence type="ECO:0000256" key="7">
    <source>
        <dbReference type="ARBA" id="ARBA00022630"/>
    </source>
</evidence>
<comment type="subcellular location">
    <subcellularLocation>
        <location evidence="3">Cytoplasm</location>
    </subcellularLocation>
    <subcellularLocation>
        <location evidence="2">Secreted</location>
        <location evidence="2">Cell wall</location>
    </subcellularLocation>
</comment>
<dbReference type="Pfam" id="PF00732">
    <property type="entry name" value="GMC_oxred_N"/>
    <property type="match status" value="1"/>
</dbReference>
<dbReference type="PROSITE" id="PS00623">
    <property type="entry name" value="GMC_OXRED_1"/>
    <property type="match status" value="1"/>
</dbReference>
<keyword evidence="16" id="KW-1185">Reference proteome</keyword>
<feature type="binding site" evidence="11">
    <location>
        <position position="6"/>
    </location>
    <ligand>
        <name>FAD</name>
        <dbReference type="ChEBI" id="CHEBI:57692"/>
    </ligand>
</feature>
<dbReference type="PROSITE" id="PS00624">
    <property type="entry name" value="GMC_OXRED_2"/>
    <property type="match status" value="1"/>
</dbReference>
<comment type="caution">
    <text evidence="15">The sequence shown here is derived from an EMBL/GenBank/DDBJ whole genome shotgun (WGS) entry which is preliminary data.</text>
</comment>
<comment type="similarity">
    <text evidence="4 12">Belongs to the GMC oxidoreductase family.</text>
</comment>
<feature type="domain" description="Glucose-methanol-choline oxidoreductase N-terminal" evidence="13">
    <location>
        <begin position="4"/>
        <end position="27"/>
    </location>
</feature>
<feature type="binding site" evidence="11">
    <location>
        <begin position="523"/>
        <end position="524"/>
    </location>
    <ligand>
        <name>FAD</name>
        <dbReference type="ChEBI" id="CHEBI:57692"/>
    </ligand>
</feature>
<dbReference type="InterPro" id="IPR007867">
    <property type="entry name" value="GMC_OxRtase_C"/>
</dbReference>
<dbReference type="PANTHER" id="PTHR11552:SF201">
    <property type="entry name" value="GLUCOSE-METHANOL-CHOLINE OXIDOREDUCTASE N-TERMINAL DOMAIN-CONTAINING PROTEIN"/>
    <property type="match status" value="1"/>
</dbReference>
<feature type="active site" description="Proton donor" evidence="10">
    <location>
        <position position="477"/>
    </location>
</feature>
<reference evidence="15" key="2">
    <citation type="journal article" date="2023" name="IMA Fungus">
        <title>Comparative genomic study of the Penicillium genus elucidates a diverse pangenome and 15 lateral gene transfer events.</title>
        <authorList>
            <person name="Petersen C."/>
            <person name="Sorensen T."/>
            <person name="Nielsen M.R."/>
            <person name="Sondergaard T.E."/>
            <person name="Sorensen J.L."/>
            <person name="Fitzpatrick D.A."/>
            <person name="Frisvad J.C."/>
            <person name="Nielsen K.L."/>
        </authorList>
    </citation>
    <scope>NUCLEOTIDE SEQUENCE</scope>
    <source>
        <strain evidence="15">IBT 29677</strain>
    </source>
</reference>
<dbReference type="Proteomes" id="UP001147747">
    <property type="component" value="Unassembled WGS sequence"/>
</dbReference>
<dbReference type="SUPFAM" id="SSF51905">
    <property type="entry name" value="FAD/NAD(P)-binding domain"/>
    <property type="match status" value="1"/>
</dbReference>
<proteinExistence type="inferred from homology"/>
<evidence type="ECO:0000313" key="15">
    <source>
        <dbReference type="EMBL" id="KAJ5376115.1"/>
    </source>
</evidence>
<dbReference type="Gene3D" id="3.30.560.10">
    <property type="entry name" value="Glucose Oxidase, domain 3"/>
    <property type="match status" value="1"/>
</dbReference>
<dbReference type="InterPro" id="IPR000172">
    <property type="entry name" value="GMC_OxRdtase_N"/>
</dbReference>